<dbReference type="AlphaFoldDB" id="A0A1H6U3Z1"/>
<accession>A0A1H6U3Z1</accession>
<dbReference type="PANTHER" id="PTHR33744:SF16">
    <property type="entry name" value="CARBOHYDRATE DIACID REGULATOR"/>
    <property type="match status" value="1"/>
</dbReference>
<name>A0A1H6U3Z1_9BACL</name>
<dbReference type="Pfam" id="PF05651">
    <property type="entry name" value="Diacid_rec"/>
    <property type="match status" value="1"/>
</dbReference>
<feature type="domain" description="PucR C-terminal helix-turn-helix" evidence="2">
    <location>
        <begin position="298"/>
        <end position="354"/>
    </location>
</feature>
<proteinExistence type="predicted"/>
<protein>
    <submittedName>
        <fullName evidence="3">Carbohydrate diacid regulator</fullName>
    </submittedName>
</protein>
<dbReference type="PANTHER" id="PTHR33744">
    <property type="entry name" value="CARBOHYDRATE DIACID REGULATOR"/>
    <property type="match status" value="1"/>
</dbReference>
<gene>
    <name evidence="3" type="ORF">SAMN04488127_0570</name>
</gene>
<dbReference type="InterPro" id="IPR025736">
    <property type="entry name" value="PucR_C-HTH_dom"/>
</dbReference>
<dbReference type="EMBL" id="FNZF01000001">
    <property type="protein sequence ID" value="SEI83115.1"/>
    <property type="molecule type" value="Genomic_DNA"/>
</dbReference>
<keyword evidence="4" id="KW-1185">Reference proteome</keyword>
<evidence type="ECO:0000313" key="3">
    <source>
        <dbReference type="EMBL" id="SEI83115.1"/>
    </source>
</evidence>
<feature type="domain" description="Putative sugar diacid recognition" evidence="1">
    <location>
        <begin position="8"/>
        <end position="135"/>
    </location>
</feature>
<dbReference type="Proteomes" id="UP000199200">
    <property type="component" value="Unassembled WGS sequence"/>
</dbReference>
<dbReference type="RefSeq" id="WP_177168236.1">
    <property type="nucleotide sequence ID" value="NZ_FNZF01000001.1"/>
</dbReference>
<dbReference type="InterPro" id="IPR008599">
    <property type="entry name" value="Diacid_rec"/>
</dbReference>
<organism evidence="3 4">
    <name type="scientific">Bhargavaea ginsengi</name>
    <dbReference type="NCBI Taxonomy" id="426757"/>
    <lineage>
        <taxon>Bacteria</taxon>
        <taxon>Bacillati</taxon>
        <taxon>Bacillota</taxon>
        <taxon>Bacilli</taxon>
        <taxon>Bacillales</taxon>
        <taxon>Caryophanaceae</taxon>
        <taxon>Bhargavaea</taxon>
    </lineage>
</organism>
<evidence type="ECO:0000313" key="4">
    <source>
        <dbReference type="Proteomes" id="UP000199200"/>
    </source>
</evidence>
<dbReference type="STRING" id="426757.SAMN04488127_0570"/>
<dbReference type="Pfam" id="PF13556">
    <property type="entry name" value="HTH_30"/>
    <property type="match status" value="1"/>
</dbReference>
<dbReference type="Gene3D" id="1.10.10.2840">
    <property type="entry name" value="PucR C-terminal helix-turn-helix domain"/>
    <property type="match status" value="1"/>
</dbReference>
<dbReference type="InterPro" id="IPR051448">
    <property type="entry name" value="CdaR-like_regulators"/>
</dbReference>
<reference evidence="4" key="1">
    <citation type="submission" date="2016-10" db="EMBL/GenBank/DDBJ databases">
        <authorList>
            <person name="Varghese N."/>
            <person name="Submissions S."/>
        </authorList>
    </citation>
    <scope>NUCLEOTIDE SEQUENCE [LARGE SCALE GENOMIC DNA]</scope>
    <source>
        <strain evidence="4">CGMCC 1.6763</strain>
    </source>
</reference>
<evidence type="ECO:0000259" key="2">
    <source>
        <dbReference type="Pfam" id="PF13556"/>
    </source>
</evidence>
<dbReference type="InterPro" id="IPR042070">
    <property type="entry name" value="PucR_C-HTH_sf"/>
</dbReference>
<sequence length="360" mass="41224">MFDLQVIGSQIVDEMSSLVEQSIVVTDRNGFIIASTNPDRLNNYHEGAAMAIREKKQLQMTEELSRKLKGVLPGIVLPIIIQDQSIGVIGITGPPCTVEKYGKLVRKVVELFVADFMSRQQRERSVRELEYFISDYLTGEIDQEKAIRQAELLSFPIQNYTSVAVFQATKYLDDGLVERMKSFQTIHQHLEVVRSGIGELIFLIPDVDRQSLRNGLEKIEARATKSMKEFQPIGVGQAGSLKQSYKQAKIALSVSACQKRIIFEEDLKLELLFQELPEDVGRKFIQRTLAPITEDEELLETLETYLFNEGSLQELADLLFIHKNTLKYRLTKIENQLGIHLQNKEQLTELYIAYSLYRQY</sequence>
<evidence type="ECO:0000259" key="1">
    <source>
        <dbReference type="Pfam" id="PF05651"/>
    </source>
</evidence>